<dbReference type="KEGG" id="vg:60323377"/>
<sequence>MPELSVRTRFEARSAIAGLVGDVALWREQPTPEVLDRIVDAVALVLDAEVLPAAVEPQPLVELSVDEVARLAEVVRSRIAHPSHTAVQAIRAGLAAVNTMRLGELAVDDHGPALRPARVKLPRPVDDPKARKVGRLGIAERGSEWMDVDGDRWRWCWMLCMWQYKPLNPQPFEADDEWINCPTGVDQAPSARYAPFTEVRPS</sequence>
<dbReference type="Pfam" id="PF23811">
    <property type="entry name" value="DUF7183"/>
    <property type="match status" value="1"/>
</dbReference>
<proteinExistence type="predicted"/>
<dbReference type="GeneID" id="60323377"/>
<dbReference type="Proteomes" id="UP000224432">
    <property type="component" value="Segment"/>
</dbReference>
<keyword evidence="3" id="KW-1185">Reference proteome</keyword>
<accession>A0A222ZQS9</accession>
<dbReference type="InterPro" id="IPR055607">
    <property type="entry name" value="DUF7183"/>
</dbReference>
<feature type="domain" description="DUF7183" evidence="1">
    <location>
        <begin position="60"/>
        <end position="200"/>
    </location>
</feature>
<reference evidence="2 3" key="1">
    <citation type="submission" date="2017-05" db="EMBL/GenBank/DDBJ databases">
        <authorList>
            <person name="Paudel S."/>
            <person name="Amoh N.Y."/>
            <person name="Buchser W.J."/>
            <person name="Forsyth M.H."/>
            <person name="Saha M.S."/>
            <person name="Stoner T.H."/>
            <person name="Garlena R.A."/>
            <person name="Russell D.A."/>
            <person name="Pope W.H."/>
            <person name="Jacobs-Sera D."/>
            <person name="Hatfull G.F."/>
        </authorList>
    </citation>
    <scope>NUCLEOTIDE SEQUENCE [LARGE SCALE GENOMIC DNA]</scope>
</reference>
<organism evidence="2 3">
    <name type="scientific">Mycobacterium phage Amohnition</name>
    <dbReference type="NCBI Taxonomy" id="2015874"/>
    <lineage>
        <taxon>Viruses</taxon>
        <taxon>Duplodnaviria</taxon>
        <taxon>Heunggongvirae</taxon>
        <taxon>Uroviricota</taxon>
        <taxon>Caudoviricetes</taxon>
        <taxon>Weiservirinae</taxon>
        <taxon>Amginevirus</taxon>
        <taxon>Amginevirus amohnition</taxon>
    </lineage>
</organism>
<dbReference type="EMBL" id="MF140398">
    <property type="protein sequence ID" value="ASR86350.1"/>
    <property type="molecule type" value="Genomic_DNA"/>
</dbReference>
<evidence type="ECO:0000313" key="3">
    <source>
        <dbReference type="Proteomes" id="UP000224432"/>
    </source>
</evidence>
<gene>
    <name evidence="2" type="primary">70</name>
    <name evidence="2" type="ORF">SEA_AMOHNITION_70</name>
</gene>
<name>A0A222ZQS9_9CAUD</name>
<evidence type="ECO:0000259" key="1">
    <source>
        <dbReference type="Pfam" id="PF23811"/>
    </source>
</evidence>
<evidence type="ECO:0000313" key="2">
    <source>
        <dbReference type="EMBL" id="ASR86350.1"/>
    </source>
</evidence>
<protein>
    <recommendedName>
        <fullName evidence="1">DUF7183 domain-containing protein</fullName>
    </recommendedName>
</protein>
<dbReference type="RefSeq" id="YP_009951934.1">
    <property type="nucleotide sequence ID" value="NC_051606.1"/>
</dbReference>